<evidence type="ECO:0000313" key="2">
    <source>
        <dbReference type="Proteomes" id="UP001301012"/>
    </source>
</evidence>
<dbReference type="Proteomes" id="UP001301012">
    <property type="component" value="Unassembled WGS sequence"/>
</dbReference>
<dbReference type="EMBL" id="JASKYM010000001">
    <property type="protein sequence ID" value="MDK2562925.1"/>
    <property type="molecule type" value="Genomic_DNA"/>
</dbReference>
<gene>
    <name evidence="1" type="ORF">QOZ84_05140</name>
</gene>
<evidence type="ECO:0000313" key="1">
    <source>
        <dbReference type="EMBL" id="MDK2562925.1"/>
    </source>
</evidence>
<comment type="caution">
    <text evidence="1">The sequence shown here is derived from an EMBL/GenBank/DDBJ whole genome shotgun (WGS) entry which is preliminary data.</text>
</comment>
<proteinExistence type="predicted"/>
<dbReference type="RefSeq" id="WP_284131872.1">
    <property type="nucleotide sequence ID" value="NZ_JASKYM010000001.1"/>
</dbReference>
<name>A0ABT7E7L4_9FIRM</name>
<sequence>MKHLFEENNIKYKQNKILNAYMKLLKENNYKSKSIMLLVPNNNIKLNYESKIDIEFSEDLNIITYLNFVKKELVKFWPIVEQSCERIKRDVISPIFINSSLTDYIINNKVKTKRNLDGYFEDITGTNKNISISINTNINKAALSLIDFNTIGEKLYLSKKNKDSLNKFSYSQMNEIINYYINKLLENSMIDNSLCIYLYNKYLLNNAIYRAYLTKEINYLIVDSLESCSSAEVDFIKLVQDYAKDTYIYFNSTRDYSVFNNIDMEYIYENLLKNYNIDEIKHDSNQITNILLKNEMSIKEIFENKIGMQDIFSLPVNMHLNECSQLYNEMIGEVCNKVLELVANETSPKDIAIISPINNTILDYQIKNKLEDSNIEAFNTKKDKKIIDYPYSNALVVASCIFYDYKEIIKDEEYISFIEILLNVNRIQAFKIYKNKDESEELNEVLKYISNKKDEKLKISEFLMKFYIDKMLNLKHGKENVHICKQIIHESEVFTENISLLGLDKSKDKEKIFIDALKSTINDYFSIAELRELNECDKVVITTPYSYISSIMDRPIQLWVDIGSNAWNMKIEKDISNIIVLRKSFKENKVYSDQMEEEYKKYYLYNMIYNLLINAKTVYAYKSEYTVNGYIQESILYSLLLKIVDNGGNFYEQH</sequence>
<reference evidence="1 2" key="1">
    <citation type="submission" date="2023-05" db="EMBL/GenBank/DDBJ databases">
        <title>Rombocin, a short stable natural nisin variant, displays selective antimicrobial activity against Listeria monocytogenes and employs dual mode of action to kill target bacterial strains.</title>
        <authorList>
            <person name="Wambui J."/>
            <person name="Stephan R."/>
            <person name="Kuipers O.P."/>
        </authorList>
    </citation>
    <scope>NUCLEOTIDE SEQUENCE [LARGE SCALE GENOMIC DNA]</scope>
    <source>
        <strain evidence="1 2">RC002</strain>
    </source>
</reference>
<organism evidence="1 2">
    <name type="scientific">Romboutsia sedimentorum</name>
    <dbReference type="NCBI Taxonomy" id="1368474"/>
    <lineage>
        <taxon>Bacteria</taxon>
        <taxon>Bacillati</taxon>
        <taxon>Bacillota</taxon>
        <taxon>Clostridia</taxon>
        <taxon>Peptostreptococcales</taxon>
        <taxon>Peptostreptococcaceae</taxon>
        <taxon>Romboutsia</taxon>
    </lineage>
</organism>
<protein>
    <submittedName>
        <fullName evidence="1">Uncharacterized protein</fullName>
    </submittedName>
</protein>
<keyword evidence="2" id="KW-1185">Reference proteome</keyword>
<accession>A0ABT7E7L4</accession>